<organism evidence="7 8">
    <name type="scientific">Altericroceibacterium spongiae</name>
    <dbReference type="NCBI Taxonomy" id="2320269"/>
    <lineage>
        <taxon>Bacteria</taxon>
        <taxon>Pseudomonadati</taxon>
        <taxon>Pseudomonadota</taxon>
        <taxon>Alphaproteobacteria</taxon>
        <taxon>Sphingomonadales</taxon>
        <taxon>Erythrobacteraceae</taxon>
        <taxon>Altericroceibacterium</taxon>
    </lineage>
</organism>
<dbReference type="InterPro" id="IPR013324">
    <property type="entry name" value="RNA_pol_sigma_r3/r4-like"/>
</dbReference>
<keyword evidence="3" id="KW-0731">Sigma factor</keyword>
<name>A0A420ERZ1_9SPHN</name>
<dbReference type="OrthoDB" id="9784272at2"/>
<sequence>MECMVSRLIASFQEHYEQLLRFLTRRTGDVDRAADVAQETYFKLAAIEVEDQPIENRQAYIYRVAGNLAIDMMRREGRETKWIAGGEPDETVTDPSPSPERIAISRDRLRCFDEALNTLPPKARLALLMFRVDGLSHAEIAERLNVSKSMVAKYLAQALRHCRDRLWELDQK</sequence>
<keyword evidence="2" id="KW-0805">Transcription regulation</keyword>
<accession>A0A420ERZ1</accession>
<dbReference type="CDD" id="cd06171">
    <property type="entry name" value="Sigma70_r4"/>
    <property type="match status" value="1"/>
</dbReference>
<dbReference type="Gene3D" id="1.10.10.10">
    <property type="entry name" value="Winged helix-like DNA-binding domain superfamily/Winged helix DNA-binding domain"/>
    <property type="match status" value="1"/>
</dbReference>
<evidence type="ECO:0000259" key="6">
    <source>
        <dbReference type="Pfam" id="PF08281"/>
    </source>
</evidence>
<protein>
    <submittedName>
        <fullName evidence="7">RNA polymerase sigma factor</fullName>
    </submittedName>
</protein>
<dbReference type="EMBL" id="RAPF01000001">
    <property type="protein sequence ID" value="RKF23447.1"/>
    <property type="molecule type" value="Genomic_DNA"/>
</dbReference>
<dbReference type="SUPFAM" id="SSF88946">
    <property type="entry name" value="Sigma2 domain of RNA polymerase sigma factors"/>
    <property type="match status" value="1"/>
</dbReference>
<dbReference type="NCBIfam" id="TIGR02937">
    <property type="entry name" value="sigma70-ECF"/>
    <property type="match status" value="1"/>
</dbReference>
<dbReference type="InterPro" id="IPR014284">
    <property type="entry name" value="RNA_pol_sigma-70_dom"/>
</dbReference>
<dbReference type="InterPro" id="IPR007627">
    <property type="entry name" value="RNA_pol_sigma70_r2"/>
</dbReference>
<dbReference type="GO" id="GO:0016987">
    <property type="term" value="F:sigma factor activity"/>
    <property type="evidence" value="ECO:0007669"/>
    <property type="project" value="UniProtKB-KW"/>
</dbReference>
<dbReference type="GO" id="GO:0006352">
    <property type="term" value="P:DNA-templated transcription initiation"/>
    <property type="evidence" value="ECO:0007669"/>
    <property type="project" value="InterPro"/>
</dbReference>
<comment type="similarity">
    <text evidence="1">Belongs to the sigma-70 factor family. ECF subfamily.</text>
</comment>
<evidence type="ECO:0000259" key="5">
    <source>
        <dbReference type="Pfam" id="PF04542"/>
    </source>
</evidence>
<dbReference type="SUPFAM" id="SSF88659">
    <property type="entry name" value="Sigma3 and sigma4 domains of RNA polymerase sigma factors"/>
    <property type="match status" value="1"/>
</dbReference>
<dbReference type="InterPro" id="IPR036388">
    <property type="entry name" value="WH-like_DNA-bd_sf"/>
</dbReference>
<dbReference type="Pfam" id="PF08281">
    <property type="entry name" value="Sigma70_r4_2"/>
    <property type="match status" value="1"/>
</dbReference>
<dbReference type="InterPro" id="IPR013325">
    <property type="entry name" value="RNA_pol_sigma_r2"/>
</dbReference>
<dbReference type="PANTHER" id="PTHR43133">
    <property type="entry name" value="RNA POLYMERASE ECF-TYPE SIGMA FACTO"/>
    <property type="match status" value="1"/>
</dbReference>
<feature type="domain" description="RNA polymerase sigma factor 70 region 4 type 2" evidence="6">
    <location>
        <begin position="110"/>
        <end position="162"/>
    </location>
</feature>
<feature type="domain" description="RNA polymerase sigma-70 region 2" evidence="5">
    <location>
        <begin position="12"/>
        <end position="78"/>
    </location>
</feature>
<dbReference type="PANTHER" id="PTHR43133:SF63">
    <property type="entry name" value="RNA POLYMERASE SIGMA FACTOR FECI-RELATED"/>
    <property type="match status" value="1"/>
</dbReference>
<evidence type="ECO:0000256" key="4">
    <source>
        <dbReference type="ARBA" id="ARBA00023163"/>
    </source>
</evidence>
<dbReference type="InterPro" id="IPR013249">
    <property type="entry name" value="RNA_pol_sigma70_r4_t2"/>
</dbReference>
<dbReference type="InterPro" id="IPR039425">
    <property type="entry name" value="RNA_pol_sigma-70-like"/>
</dbReference>
<comment type="caution">
    <text evidence="7">The sequence shown here is derived from an EMBL/GenBank/DDBJ whole genome shotgun (WGS) entry which is preliminary data.</text>
</comment>
<keyword evidence="4" id="KW-0804">Transcription</keyword>
<evidence type="ECO:0000313" key="8">
    <source>
        <dbReference type="Proteomes" id="UP000284395"/>
    </source>
</evidence>
<gene>
    <name evidence="7" type="ORF">D6851_02995</name>
</gene>
<proteinExistence type="inferred from homology"/>
<dbReference type="AlphaFoldDB" id="A0A420ERZ1"/>
<evidence type="ECO:0000256" key="1">
    <source>
        <dbReference type="ARBA" id="ARBA00010641"/>
    </source>
</evidence>
<reference evidence="7 8" key="1">
    <citation type="submission" date="2018-09" db="EMBL/GenBank/DDBJ databases">
        <title>Altererythrobacter spongiae sp. nov., isolated from a marine sponge.</title>
        <authorList>
            <person name="Zhuang L."/>
            <person name="Luo L."/>
        </authorList>
    </citation>
    <scope>NUCLEOTIDE SEQUENCE [LARGE SCALE GENOMIC DNA]</scope>
    <source>
        <strain evidence="7 8">HN-Y73</strain>
    </source>
</reference>
<dbReference type="Pfam" id="PF04542">
    <property type="entry name" value="Sigma70_r2"/>
    <property type="match status" value="1"/>
</dbReference>
<evidence type="ECO:0000256" key="3">
    <source>
        <dbReference type="ARBA" id="ARBA00023082"/>
    </source>
</evidence>
<evidence type="ECO:0000256" key="2">
    <source>
        <dbReference type="ARBA" id="ARBA00023015"/>
    </source>
</evidence>
<dbReference type="Proteomes" id="UP000284395">
    <property type="component" value="Unassembled WGS sequence"/>
</dbReference>
<evidence type="ECO:0000313" key="7">
    <source>
        <dbReference type="EMBL" id="RKF23447.1"/>
    </source>
</evidence>
<dbReference type="GO" id="GO:0003677">
    <property type="term" value="F:DNA binding"/>
    <property type="evidence" value="ECO:0007669"/>
    <property type="project" value="InterPro"/>
</dbReference>
<dbReference type="Gene3D" id="1.10.1740.10">
    <property type="match status" value="1"/>
</dbReference>
<keyword evidence="8" id="KW-1185">Reference proteome</keyword>